<reference evidence="8 9" key="1">
    <citation type="submission" date="2015-12" db="EMBL/GenBank/DDBJ databases">
        <title>The genome of Folsomia candida.</title>
        <authorList>
            <person name="Faddeeva A."/>
            <person name="Derks M.F."/>
            <person name="Anvar Y."/>
            <person name="Smit S."/>
            <person name="Van Straalen N."/>
            <person name="Roelofs D."/>
        </authorList>
    </citation>
    <scope>NUCLEOTIDE SEQUENCE [LARGE SCALE GENOMIC DNA]</scope>
    <source>
        <strain evidence="8 9">VU population</strain>
        <tissue evidence="8">Whole body</tissue>
    </source>
</reference>
<feature type="domain" description="GST N-terminal" evidence="6">
    <location>
        <begin position="4"/>
        <end position="93"/>
    </location>
</feature>
<dbReference type="EMBL" id="LNIX01000050">
    <property type="protein sequence ID" value="OXA37982.1"/>
    <property type="molecule type" value="Genomic_DNA"/>
</dbReference>
<organism evidence="8 9">
    <name type="scientific">Folsomia candida</name>
    <name type="common">Springtail</name>
    <dbReference type="NCBI Taxonomy" id="158441"/>
    <lineage>
        <taxon>Eukaryota</taxon>
        <taxon>Metazoa</taxon>
        <taxon>Ecdysozoa</taxon>
        <taxon>Arthropoda</taxon>
        <taxon>Hexapoda</taxon>
        <taxon>Collembola</taxon>
        <taxon>Entomobryomorpha</taxon>
        <taxon>Isotomoidea</taxon>
        <taxon>Isotomidae</taxon>
        <taxon>Proisotominae</taxon>
        <taxon>Folsomia</taxon>
    </lineage>
</organism>
<dbReference type="InterPro" id="IPR050213">
    <property type="entry name" value="GST_superfamily"/>
</dbReference>
<comment type="catalytic activity">
    <reaction evidence="5">
        <text>RX + glutathione = an S-substituted glutathione + a halide anion + H(+)</text>
        <dbReference type="Rhea" id="RHEA:16437"/>
        <dbReference type="ChEBI" id="CHEBI:15378"/>
        <dbReference type="ChEBI" id="CHEBI:16042"/>
        <dbReference type="ChEBI" id="CHEBI:17792"/>
        <dbReference type="ChEBI" id="CHEBI:57925"/>
        <dbReference type="ChEBI" id="CHEBI:90779"/>
        <dbReference type="EC" id="2.5.1.18"/>
    </reaction>
</comment>
<dbReference type="InterPro" id="IPR004046">
    <property type="entry name" value="GST_C"/>
</dbReference>
<evidence type="ECO:0000313" key="8">
    <source>
        <dbReference type="EMBL" id="OXA37982.1"/>
    </source>
</evidence>
<dbReference type="GO" id="GO:0004364">
    <property type="term" value="F:glutathione transferase activity"/>
    <property type="evidence" value="ECO:0007669"/>
    <property type="project" value="UniProtKB-EC"/>
</dbReference>
<evidence type="ECO:0000313" key="9">
    <source>
        <dbReference type="Proteomes" id="UP000198287"/>
    </source>
</evidence>
<accession>A0A226CXC5</accession>
<dbReference type="SUPFAM" id="SSF52833">
    <property type="entry name" value="Thioredoxin-like"/>
    <property type="match status" value="1"/>
</dbReference>
<evidence type="ECO:0000256" key="3">
    <source>
        <dbReference type="ARBA" id="ARBA00012452"/>
    </source>
</evidence>
<dbReference type="PROSITE" id="PS50404">
    <property type="entry name" value="GST_NTER"/>
    <property type="match status" value="1"/>
</dbReference>
<dbReference type="Gene3D" id="3.40.30.10">
    <property type="entry name" value="Glutaredoxin"/>
    <property type="match status" value="1"/>
</dbReference>
<name>A0A226CXC5_FOLCA</name>
<dbReference type="InterPro" id="IPR036282">
    <property type="entry name" value="Glutathione-S-Trfase_C_sf"/>
</dbReference>
<keyword evidence="4 8" id="KW-0808">Transferase</keyword>
<dbReference type="Proteomes" id="UP000198287">
    <property type="component" value="Unassembled WGS sequence"/>
</dbReference>
<dbReference type="InterPro" id="IPR040079">
    <property type="entry name" value="Glutathione_S-Trfase"/>
</dbReference>
<dbReference type="SFLD" id="SFLDS00019">
    <property type="entry name" value="Glutathione_Transferase_(cytos"/>
    <property type="match status" value="1"/>
</dbReference>
<comment type="function">
    <text evidence="1">Conjugation of reduced glutathione to a wide number of exogenous and endogenous hydrophobic electrophiles.</text>
</comment>
<dbReference type="InterPro" id="IPR010987">
    <property type="entry name" value="Glutathione-S-Trfase_C-like"/>
</dbReference>
<dbReference type="STRING" id="158441.A0A226CXC5"/>
<feature type="domain" description="GST C-terminal" evidence="7">
    <location>
        <begin position="98"/>
        <end position="218"/>
    </location>
</feature>
<dbReference type="OrthoDB" id="414243at2759"/>
<dbReference type="Pfam" id="PF02798">
    <property type="entry name" value="GST_N"/>
    <property type="match status" value="1"/>
</dbReference>
<dbReference type="AlphaFoldDB" id="A0A226CXC5"/>
<dbReference type="PANTHER" id="PTHR11571">
    <property type="entry name" value="GLUTATHIONE S-TRANSFERASE"/>
    <property type="match status" value="1"/>
</dbReference>
<comment type="caution">
    <text evidence="8">The sequence shown here is derived from an EMBL/GenBank/DDBJ whole genome shotgun (WGS) entry which is preliminary data.</text>
</comment>
<protein>
    <recommendedName>
        <fullName evidence="3">glutathione transferase</fullName>
        <ecNumber evidence="3">2.5.1.18</ecNumber>
    </recommendedName>
</protein>
<gene>
    <name evidence="8" type="ORF">Fcan01_27292</name>
</gene>
<evidence type="ECO:0000256" key="1">
    <source>
        <dbReference type="ARBA" id="ARBA00003701"/>
    </source>
</evidence>
<evidence type="ECO:0000259" key="6">
    <source>
        <dbReference type="PROSITE" id="PS50404"/>
    </source>
</evidence>
<evidence type="ECO:0000256" key="5">
    <source>
        <dbReference type="ARBA" id="ARBA00047960"/>
    </source>
</evidence>
<evidence type="ECO:0000256" key="4">
    <source>
        <dbReference type="ARBA" id="ARBA00022679"/>
    </source>
</evidence>
<dbReference type="PROSITE" id="PS50405">
    <property type="entry name" value="GST_CTER"/>
    <property type="match status" value="1"/>
</dbReference>
<dbReference type="GO" id="GO:0006749">
    <property type="term" value="P:glutathione metabolic process"/>
    <property type="evidence" value="ECO:0007669"/>
    <property type="project" value="TreeGrafter"/>
</dbReference>
<proteinExistence type="inferred from homology"/>
<evidence type="ECO:0000256" key="2">
    <source>
        <dbReference type="ARBA" id="ARBA00005861"/>
    </source>
</evidence>
<dbReference type="InterPro" id="IPR036249">
    <property type="entry name" value="Thioredoxin-like_sf"/>
</dbReference>
<dbReference type="OMA" id="THNIVIM"/>
<dbReference type="PANTHER" id="PTHR11571:SF222">
    <property type="entry name" value="GLUTATHIONE TRANSFERASE"/>
    <property type="match status" value="1"/>
</dbReference>
<sequence>MSESKPVLAYWNFRGVVAPTRMLLAYLGVDHDEIRYPANLAGVKEWHKIRDKMGLDFPNLPYWKENSEDSEDKGLTESRAIIKHIARTRGNGVLMPTSLDDLVTAECVEGVVYDTGYGLVKRCLYDADPFKEDLKAAPVKFDQLEKFLGTKRWILGDQLFYVDFLLYEVLYQFEAYDPDYFKAYPSLSKFKGRLEALPEIRKYMESPSYVSGPCVHPFFARLKI</sequence>
<evidence type="ECO:0000259" key="7">
    <source>
        <dbReference type="PROSITE" id="PS50405"/>
    </source>
</evidence>
<dbReference type="Pfam" id="PF14497">
    <property type="entry name" value="GST_C_3"/>
    <property type="match status" value="1"/>
</dbReference>
<dbReference type="SUPFAM" id="SSF47616">
    <property type="entry name" value="GST C-terminal domain-like"/>
    <property type="match status" value="1"/>
</dbReference>
<keyword evidence="9" id="KW-1185">Reference proteome</keyword>
<dbReference type="InterPro" id="IPR004045">
    <property type="entry name" value="Glutathione_S-Trfase_N"/>
</dbReference>
<dbReference type="EC" id="2.5.1.18" evidence="3"/>
<dbReference type="Gene3D" id="1.20.1050.10">
    <property type="match status" value="1"/>
</dbReference>
<comment type="similarity">
    <text evidence="2">Belongs to the GST superfamily. Mu family.</text>
</comment>